<dbReference type="SUPFAM" id="SSF102405">
    <property type="entry name" value="MCP/YpsA-like"/>
    <property type="match status" value="1"/>
</dbReference>
<dbReference type="InterPro" id="IPR005269">
    <property type="entry name" value="LOG"/>
</dbReference>
<dbReference type="EC" id="3.2.2.n1" evidence="2"/>
<dbReference type="Pfam" id="PF03641">
    <property type="entry name" value="Lysine_decarbox"/>
    <property type="match status" value="1"/>
</dbReference>
<dbReference type="RefSeq" id="WP_084055688.1">
    <property type="nucleotide sequence ID" value="NZ_FWXF01000001.1"/>
</dbReference>
<name>A0A1W1WZC4_9BACT</name>
<dbReference type="PANTHER" id="PTHR43393:SF2">
    <property type="entry name" value="CYTOKININ RIBOSIDE 5'-MONOPHOSPHATE PHOSPHORIBOHYDROLASE"/>
    <property type="match status" value="1"/>
</dbReference>
<keyword evidence="2" id="KW-0378">Hydrolase</keyword>
<keyword evidence="2" id="KW-0203">Cytokinin biosynthesis</keyword>
<evidence type="ECO:0000313" key="4">
    <source>
        <dbReference type="Proteomes" id="UP000192783"/>
    </source>
</evidence>
<dbReference type="NCBIfam" id="TIGR00730">
    <property type="entry name" value="Rossman fold protein, TIGR00730 family"/>
    <property type="match status" value="1"/>
</dbReference>
<proteinExistence type="inferred from homology"/>
<dbReference type="GO" id="GO:0005829">
    <property type="term" value="C:cytosol"/>
    <property type="evidence" value="ECO:0007669"/>
    <property type="project" value="TreeGrafter"/>
</dbReference>
<dbReference type="Gene3D" id="3.40.50.450">
    <property type="match status" value="1"/>
</dbReference>
<evidence type="ECO:0000313" key="3">
    <source>
        <dbReference type="EMBL" id="SMC16995.1"/>
    </source>
</evidence>
<comment type="catalytic activity">
    <reaction evidence="1">
        <text>AMP + H2O = D-ribose 5-phosphate + adenine</text>
        <dbReference type="Rhea" id="RHEA:20129"/>
        <dbReference type="ChEBI" id="CHEBI:15377"/>
        <dbReference type="ChEBI" id="CHEBI:16708"/>
        <dbReference type="ChEBI" id="CHEBI:78346"/>
        <dbReference type="ChEBI" id="CHEBI:456215"/>
        <dbReference type="EC" id="3.2.2.4"/>
    </reaction>
</comment>
<keyword evidence="4" id="KW-1185">Reference proteome</keyword>
<comment type="similarity">
    <text evidence="2">Belongs to the LOG family.</text>
</comment>
<dbReference type="AlphaFoldDB" id="A0A1W1WZC4"/>
<gene>
    <name evidence="3" type="ORF">SAMN02746041_00212</name>
</gene>
<dbReference type="OrthoDB" id="9801098at2"/>
<evidence type="ECO:0000256" key="1">
    <source>
        <dbReference type="ARBA" id="ARBA00000274"/>
    </source>
</evidence>
<dbReference type="InterPro" id="IPR031100">
    <property type="entry name" value="LOG_fam"/>
</dbReference>
<dbReference type="EMBL" id="FWXF01000001">
    <property type="protein sequence ID" value="SMC16995.1"/>
    <property type="molecule type" value="Genomic_DNA"/>
</dbReference>
<dbReference type="InterPro" id="IPR052341">
    <property type="entry name" value="LOG_family_nucleotidases"/>
</dbReference>
<dbReference type="STRING" id="1121390.SAMN02746041_00212"/>
<organism evidence="3 4">
    <name type="scientific">Desulfacinum hydrothermale DSM 13146</name>
    <dbReference type="NCBI Taxonomy" id="1121390"/>
    <lineage>
        <taxon>Bacteria</taxon>
        <taxon>Pseudomonadati</taxon>
        <taxon>Thermodesulfobacteriota</taxon>
        <taxon>Syntrophobacteria</taxon>
        <taxon>Syntrophobacterales</taxon>
        <taxon>Syntrophobacteraceae</taxon>
        <taxon>Desulfacinum</taxon>
    </lineage>
</organism>
<dbReference type="Proteomes" id="UP000192783">
    <property type="component" value="Unassembled WGS sequence"/>
</dbReference>
<dbReference type="GO" id="GO:0008714">
    <property type="term" value="F:AMP nucleosidase activity"/>
    <property type="evidence" value="ECO:0007669"/>
    <property type="project" value="UniProtKB-EC"/>
</dbReference>
<accession>A0A1W1WZC4</accession>
<dbReference type="PANTHER" id="PTHR43393">
    <property type="entry name" value="CYTOKININ RIBOSIDE 5'-MONOPHOSPHATE PHOSPHORIBOHYDROLASE"/>
    <property type="match status" value="1"/>
</dbReference>
<protein>
    <recommendedName>
        <fullName evidence="2">Cytokinin riboside 5'-monophosphate phosphoribohydrolase</fullName>
        <ecNumber evidence="2">3.2.2.n1</ecNumber>
    </recommendedName>
</protein>
<reference evidence="3 4" key="1">
    <citation type="submission" date="2017-04" db="EMBL/GenBank/DDBJ databases">
        <authorList>
            <person name="Afonso C.L."/>
            <person name="Miller P.J."/>
            <person name="Scott M.A."/>
            <person name="Spackman E."/>
            <person name="Goraichik I."/>
            <person name="Dimitrov K.M."/>
            <person name="Suarez D.L."/>
            <person name="Swayne D.E."/>
        </authorList>
    </citation>
    <scope>NUCLEOTIDE SEQUENCE [LARGE SCALE GENOMIC DNA]</scope>
    <source>
        <strain evidence="3 4">DSM 13146</strain>
    </source>
</reference>
<dbReference type="GO" id="GO:0009691">
    <property type="term" value="P:cytokinin biosynthetic process"/>
    <property type="evidence" value="ECO:0007669"/>
    <property type="project" value="UniProtKB-UniRule"/>
</dbReference>
<evidence type="ECO:0000256" key="2">
    <source>
        <dbReference type="RuleBase" id="RU363015"/>
    </source>
</evidence>
<sequence length="217" mass="24387">MNERQYLIDAMTVQDSWRLFKIMAEFVDGFDLLADIYPAVSMFGSARVRPGDPDYERAVEIARKLAQEGYNIITGGGPGIMEAGNKGAREGGARSVGLNIELPMEQEGNPYADVQVKFKYFFVRKVMFVKYAQAYVGMPGGFGTLDEIFESLTLMQTKRIKPFPVILVGSDYWNGLLQWIQDTLLARHLISPDDPDLVTVVDEPDEVVHLIKKFVIV</sequence>